<proteinExistence type="predicted"/>
<dbReference type="Proteomes" id="UP000819052">
    <property type="component" value="Unassembled WGS sequence"/>
</dbReference>
<name>A0ABX0M615_9BURK</name>
<feature type="transmembrane region" description="Helical" evidence="1">
    <location>
        <begin position="458"/>
        <end position="475"/>
    </location>
</feature>
<reference evidence="2 3" key="1">
    <citation type="submission" date="2019-09" db="EMBL/GenBank/DDBJ databases">
        <title>Taxonomy of Antarctic Massilia spp.: description of Massilia rubra sp. nov., Massilia aquatica sp. nov., Massilia mucilaginosa sp. nov., Massilia frigida sp. nov. isolated from streams, lakes and regoliths.</title>
        <authorList>
            <person name="Holochova P."/>
            <person name="Sedlacek I."/>
            <person name="Kralova S."/>
            <person name="Maslanova I."/>
            <person name="Busse H.-J."/>
            <person name="Stankova E."/>
            <person name="Vrbovska V."/>
            <person name="Kovarovic V."/>
            <person name="Bartak M."/>
            <person name="Svec P."/>
            <person name="Pantucek R."/>
        </authorList>
    </citation>
    <scope>NUCLEOTIDE SEQUENCE [LARGE SCALE GENOMIC DNA]</scope>
    <source>
        <strain evidence="2 3">CCM 8693</strain>
    </source>
</reference>
<keyword evidence="1" id="KW-0812">Transmembrane</keyword>
<evidence type="ECO:0000313" key="3">
    <source>
        <dbReference type="Proteomes" id="UP000819052"/>
    </source>
</evidence>
<protein>
    <submittedName>
        <fullName evidence="2">PepSY domain-containing protein</fullName>
    </submittedName>
</protein>
<evidence type="ECO:0000256" key="1">
    <source>
        <dbReference type="SAM" id="Phobius"/>
    </source>
</evidence>
<feature type="transmembrane region" description="Helical" evidence="1">
    <location>
        <begin position="192"/>
        <end position="215"/>
    </location>
</feature>
<gene>
    <name evidence="2" type="ORF">F1609_21180</name>
</gene>
<comment type="caution">
    <text evidence="2">The sequence shown here is derived from an EMBL/GenBank/DDBJ whole genome shotgun (WGS) entry which is preliminary data.</text>
</comment>
<accession>A0ABX0M615</accession>
<evidence type="ECO:0000313" key="2">
    <source>
        <dbReference type="EMBL" id="NHZ42665.1"/>
    </source>
</evidence>
<keyword evidence="1" id="KW-0472">Membrane</keyword>
<dbReference type="PANTHER" id="PTHR34219">
    <property type="entry name" value="IRON-REGULATED INNER MEMBRANE PROTEIN-RELATED"/>
    <property type="match status" value="1"/>
</dbReference>
<dbReference type="PANTHER" id="PTHR34219:SF4">
    <property type="entry name" value="PEPSY DOMAIN-CONTAINING PROTEIN"/>
    <property type="match status" value="1"/>
</dbReference>
<sequence length="539" mass="58068">MKENLRQSMAWLHTWSGLLTCWVLLLIFAGGTASYYQEEITFWMEPELHGVAASKAGSVDAAEMAVKALQARAPDAPRWFINLPTARNGAVRIAWTAPPPPEGAPRKRQRLKSALIDPVTGAALAEPRDTRGGQFLYRLHFDLHYMSPLWARWIVGFCAMFMLVSIISGVITHKRIFKDFFTFRPNKGQRSWLDAHNATAVLALPFHLMITYTGLVTLMFMYMPGAAQVAYKGDRDKFTEEVFPSAGKPAKKPGEAAVLAPLRPMLEQAEARWGAGGHAGQITVNHPNHANASISVTRAGGRDLSYKQPAMQFDGVTGALLASAGEQLAPPAATHGVMYGLHVARFAEPLLRALFFISGLAGYAMVATGAILWAVKSRQTQAKALKAGARVKLGTRLVEALNIGAIAGLPIAMACYFWANRLLPVGMDKRPENEIAVFFAAWGAAALLAQIKPDRAMWRLQLAAGAVLFGAIPLLNVFTTSSHLGVTLIDGPSAVAWFDLTVLALGLLLGYGALRLGRGKAKPDEKKAPAVNAGVGAAS</sequence>
<feature type="transmembrane region" description="Helical" evidence="1">
    <location>
        <begin position="495"/>
        <end position="514"/>
    </location>
</feature>
<feature type="transmembrane region" description="Helical" evidence="1">
    <location>
        <begin position="150"/>
        <end position="171"/>
    </location>
</feature>
<organism evidence="2 3">
    <name type="scientific">Massilia aquatica</name>
    <dbReference type="NCBI Taxonomy" id="2609000"/>
    <lineage>
        <taxon>Bacteria</taxon>
        <taxon>Pseudomonadati</taxon>
        <taxon>Pseudomonadota</taxon>
        <taxon>Betaproteobacteria</taxon>
        <taxon>Burkholderiales</taxon>
        <taxon>Oxalobacteraceae</taxon>
        <taxon>Telluria group</taxon>
        <taxon>Massilia</taxon>
    </lineage>
</organism>
<keyword evidence="1" id="KW-1133">Transmembrane helix</keyword>
<dbReference type="Pfam" id="PF03929">
    <property type="entry name" value="PepSY_TM"/>
    <property type="match status" value="1"/>
</dbReference>
<feature type="transmembrane region" description="Helical" evidence="1">
    <location>
        <begin position="435"/>
        <end position="451"/>
    </location>
</feature>
<feature type="transmembrane region" description="Helical" evidence="1">
    <location>
        <begin position="353"/>
        <end position="375"/>
    </location>
</feature>
<dbReference type="RefSeq" id="WP_167078659.1">
    <property type="nucleotide sequence ID" value="NZ_VVIW01000014.1"/>
</dbReference>
<feature type="transmembrane region" description="Helical" evidence="1">
    <location>
        <begin position="396"/>
        <end position="419"/>
    </location>
</feature>
<keyword evidence="3" id="KW-1185">Reference proteome</keyword>
<dbReference type="InterPro" id="IPR005625">
    <property type="entry name" value="PepSY-ass_TM"/>
</dbReference>
<dbReference type="EMBL" id="VVIW01000014">
    <property type="protein sequence ID" value="NHZ42665.1"/>
    <property type="molecule type" value="Genomic_DNA"/>
</dbReference>